<evidence type="ECO:0000256" key="2">
    <source>
        <dbReference type="ARBA" id="ARBA00022676"/>
    </source>
</evidence>
<organism evidence="8 9">
    <name type="scientific">Actinophytocola gossypii</name>
    <dbReference type="NCBI Taxonomy" id="2812003"/>
    <lineage>
        <taxon>Bacteria</taxon>
        <taxon>Bacillati</taxon>
        <taxon>Actinomycetota</taxon>
        <taxon>Actinomycetes</taxon>
        <taxon>Pseudonocardiales</taxon>
        <taxon>Pseudonocardiaceae</taxon>
    </lineage>
</organism>
<evidence type="ECO:0000259" key="6">
    <source>
        <dbReference type="Pfam" id="PF06722"/>
    </source>
</evidence>
<name>A0ABT2JBA9_9PSEU</name>
<dbReference type="PANTHER" id="PTHR48050">
    <property type="entry name" value="STEROL 3-BETA-GLUCOSYLTRANSFERASE"/>
    <property type="match status" value="1"/>
</dbReference>
<feature type="compositionally biased region" description="Low complexity" evidence="5">
    <location>
        <begin position="456"/>
        <end position="481"/>
    </location>
</feature>
<evidence type="ECO:0000256" key="3">
    <source>
        <dbReference type="ARBA" id="ARBA00022679"/>
    </source>
</evidence>
<evidence type="ECO:0000256" key="1">
    <source>
        <dbReference type="ARBA" id="ARBA00006962"/>
    </source>
</evidence>
<dbReference type="RefSeq" id="WP_260192608.1">
    <property type="nucleotide sequence ID" value="NZ_JAFFZE010000014.1"/>
</dbReference>
<evidence type="ECO:0000313" key="9">
    <source>
        <dbReference type="Proteomes" id="UP001156441"/>
    </source>
</evidence>
<dbReference type="EMBL" id="JAFFZE010000014">
    <property type="protein sequence ID" value="MCT2585132.1"/>
    <property type="molecule type" value="Genomic_DNA"/>
</dbReference>
<feature type="domain" description="Erythromycin biosynthesis protein CIII-like C-terminal" evidence="6">
    <location>
        <begin position="282"/>
        <end position="435"/>
    </location>
</feature>
<proteinExistence type="inferred from homology"/>
<dbReference type="InterPro" id="IPR050426">
    <property type="entry name" value="Glycosyltransferase_28"/>
</dbReference>
<keyword evidence="9" id="KW-1185">Reference proteome</keyword>
<dbReference type="Pfam" id="PF06722">
    <property type="entry name" value="EryCIII-like_C"/>
    <property type="match status" value="1"/>
</dbReference>
<dbReference type="InterPro" id="IPR010610">
    <property type="entry name" value="EryCIII-like_C"/>
</dbReference>
<protein>
    <submittedName>
        <fullName evidence="8">Activator-dependent family glycosyltransferase</fullName>
    </submittedName>
</protein>
<reference evidence="8 9" key="1">
    <citation type="submission" date="2021-02" db="EMBL/GenBank/DDBJ databases">
        <title>Actinophytocola xerophila sp. nov., isolated from soil of cotton cropping field.</title>
        <authorList>
            <person name="Huang R."/>
            <person name="Chen X."/>
            <person name="Ge X."/>
            <person name="Liu W."/>
        </authorList>
    </citation>
    <scope>NUCLEOTIDE SEQUENCE [LARGE SCALE GENOMIC DNA]</scope>
    <source>
        <strain evidence="8 9">S1-96</strain>
    </source>
</reference>
<evidence type="ECO:0000313" key="8">
    <source>
        <dbReference type="EMBL" id="MCT2585132.1"/>
    </source>
</evidence>
<dbReference type="InterPro" id="IPR048284">
    <property type="entry name" value="EryCIII-like_N"/>
</dbReference>
<dbReference type="SUPFAM" id="SSF53756">
    <property type="entry name" value="UDP-Glycosyltransferase/glycogen phosphorylase"/>
    <property type="match status" value="1"/>
</dbReference>
<dbReference type="Gene3D" id="3.40.50.2000">
    <property type="entry name" value="Glycogen Phosphorylase B"/>
    <property type="match status" value="2"/>
</dbReference>
<evidence type="ECO:0000256" key="5">
    <source>
        <dbReference type="SAM" id="MobiDB-lite"/>
    </source>
</evidence>
<feature type="domain" description="Erythromycin biosynthesis protein CIII-like N-terminal" evidence="7">
    <location>
        <begin position="22"/>
        <end position="266"/>
    </location>
</feature>
<dbReference type="Pfam" id="PF21036">
    <property type="entry name" value="EryCIII-like_N"/>
    <property type="match status" value="1"/>
</dbReference>
<sequence>MRVMFAVYAAKTHFYNMVPLAWALRAAGHEVCVATQPDIVDAVAATGLTAVAVGEETEVVEPAEAAARGDHVTSAGTWQSINAGMTETRPEELTWDYVLGAFTVACTMHYEHLTGGRSMMDGLVEFARYWEPDLVVWDALSYAGPVAAVAAGAAHARILFGLDYIGRMYTRYEALLAEQAAERRDDVVADWVTSRLSRFGRAPESAQDVRELMTGQWTIDPTPPWMRFPVDLPYQSVRYVPFNGPTTVPDWIHRDGHRRRVCLTLGMTARENLGGDLFAIDELIDALASLDIELIATLDEAQLDAVGTLPDNVRAVDFVPLNELLPTCSVIIHHGGFGTLGNAMVHGVRNLIVPGRYWDEIGFGELLEARGAGGYIDPYRLSGDALKSKLPVDAFRAKVATLLDDPSFAHNAMVMRDELRAVPSPHDIVPQLEELTATHRSGRRGKPCQRTTGPGRTSSSPVDSASSARTSRRSSSPPVRA</sequence>
<keyword evidence="3" id="KW-0808">Transferase</keyword>
<dbReference type="InterPro" id="IPR030953">
    <property type="entry name" value="Glycosyl_450act"/>
</dbReference>
<dbReference type="NCBIfam" id="TIGR04516">
    <property type="entry name" value="glycosyl_450act"/>
    <property type="match status" value="1"/>
</dbReference>
<evidence type="ECO:0000259" key="7">
    <source>
        <dbReference type="Pfam" id="PF21036"/>
    </source>
</evidence>
<dbReference type="CDD" id="cd03784">
    <property type="entry name" value="GT1_Gtf-like"/>
    <property type="match status" value="1"/>
</dbReference>
<dbReference type="PANTHER" id="PTHR48050:SF13">
    <property type="entry name" value="STEROL 3-BETA-GLUCOSYLTRANSFERASE UGT80A2"/>
    <property type="match status" value="1"/>
</dbReference>
<evidence type="ECO:0000256" key="4">
    <source>
        <dbReference type="ARBA" id="ARBA00023194"/>
    </source>
</evidence>
<keyword evidence="4" id="KW-0045">Antibiotic biosynthesis</keyword>
<accession>A0ABT2JBA9</accession>
<gene>
    <name evidence="8" type="ORF">JT362_18615</name>
</gene>
<comment type="caution">
    <text evidence="8">The sequence shown here is derived from an EMBL/GenBank/DDBJ whole genome shotgun (WGS) entry which is preliminary data.</text>
</comment>
<keyword evidence="2" id="KW-0328">Glycosyltransferase</keyword>
<dbReference type="Proteomes" id="UP001156441">
    <property type="component" value="Unassembled WGS sequence"/>
</dbReference>
<feature type="region of interest" description="Disordered" evidence="5">
    <location>
        <begin position="435"/>
        <end position="481"/>
    </location>
</feature>
<dbReference type="InterPro" id="IPR002213">
    <property type="entry name" value="UDP_glucos_trans"/>
</dbReference>
<comment type="similarity">
    <text evidence="1">Belongs to the glycosyltransferase 28 family.</text>
</comment>